<gene>
    <name evidence="1" type="ORF">S01H1_07254</name>
</gene>
<dbReference type="GO" id="GO:0009055">
    <property type="term" value="F:electron transfer activity"/>
    <property type="evidence" value="ECO:0007669"/>
    <property type="project" value="InterPro"/>
</dbReference>
<accession>X0TBS5</accession>
<sequence>MEKCSHCHEAMQAYPVVEDRKRWIKLVASMATKDLHWIDTGEMRTIINYHDEHHQVTVDLFQGKCGECHQLDMLNRLEKTSTQWRTMIKFMGTRSSGGLNEDETEMIYFLLV</sequence>
<protein>
    <submittedName>
        <fullName evidence="1">Uncharacterized protein</fullName>
    </submittedName>
</protein>
<organism evidence="1">
    <name type="scientific">marine sediment metagenome</name>
    <dbReference type="NCBI Taxonomy" id="412755"/>
    <lineage>
        <taxon>unclassified sequences</taxon>
        <taxon>metagenomes</taxon>
        <taxon>ecological metagenomes</taxon>
    </lineage>
</organism>
<dbReference type="GO" id="GO:0020037">
    <property type="term" value="F:heme binding"/>
    <property type="evidence" value="ECO:0007669"/>
    <property type="project" value="InterPro"/>
</dbReference>
<evidence type="ECO:0000313" key="1">
    <source>
        <dbReference type="EMBL" id="GAF85637.1"/>
    </source>
</evidence>
<proteinExistence type="predicted"/>
<dbReference type="EMBL" id="BARS01003744">
    <property type="protein sequence ID" value="GAF85637.1"/>
    <property type="molecule type" value="Genomic_DNA"/>
</dbReference>
<name>X0TBS5_9ZZZZ</name>
<dbReference type="Gene3D" id="1.10.760.10">
    <property type="entry name" value="Cytochrome c-like domain"/>
    <property type="match status" value="2"/>
</dbReference>
<dbReference type="AlphaFoldDB" id="X0TBS5"/>
<dbReference type="InterPro" id="IPR036909">
    <property type="entry name" value="Cyt_c-like_dom_sf"/>
</dbReference>
<comment type="caution">
    <text evidence="1">The sequence shown here is derived from an EMBL/GenBank/DDBJ whole genome shotgun (WGS) entry which is preliminary data.</text>
</comment>
<reference evidence="1" key="1">
    <citation type="journal article" date="2014" name="Front. Microbiol.">
        <title>High frequency of phylogenetically diverse reductive dehalogenase-homologous genes in deep subseafloor sedimentary metagenomes.</title>
        <authorList>
            <person name="Kawai M."/>
            <person name="Futagami T."/>
            <person name="Toyoda A."/>
            <person name="Takaki Y."/>
            <person name="Nishi S."/>
            <person name="Hori S."/>
            <person name="Arai W."/>
            <person name="Tsubouchi T."/>
            <person name="Morono Y."/>
            <person name="Uchiyama I."/>
            <person name="Ito T."/>
            <person name="Fujiyama A."/>
            <person name="Inagaki F."/>
            <person name="Takami H."/>
        </authorList>
    </citation>
    <scope>NUCLEOTIDE SEQUENCE</scope>
    <source>
        <strain evidence="1">Expedition CK06-06</strain>
    </source>
</reference>